<proteinExistence type="predicted"/>
<evidence type="ECO:0000313" key="2">
    <source>
        <dbReference type="EMBL" id="MBP0048893.1"/>
    </source>
</evidence>
<evidence type="ECO:0000313" key="3">
    <source>
        <dbReference type="Proteomes" id="UP000810171"/>
    </source>
</evidence>
<accession>A0ABS3ZB13</accession>
<dbReference type="EMBL" id="JACVEW010000012">
    <property type="protein sequence ID" value="MBP0048893.1"/>
    <property type="molecule type" value="Genomic_DNA"/>
</dbReference>
<comment type="caution">
    <text evidence="2">The sequence shown here is derived from an EMBL/GenBank/DDBJ whole genome shotgun (WGS) entry which is preliminary data.</text>
</comment>
<sequence length="229" mass="26658">MRTLLCLICSITLSLPVWAIEPTRLYGAQSHYQVERKGKVIGDYHLNFSPWGQGGTHVSVAMDLNIRFMGLFSYDFEYRSDEYWRDSQTLEQMLVRIDDDGDLTRYAFERRDGYLYRMEPGGSTRLGSDLLTTNHWHPELVRRTNLVNTLTGDVSQINAQLEAEEWVELGNRRVQARRYRLGGDLEDTLSWYDTQGRWLGMEFSARDGSRVRVWLKPDQMTASLGEPYE</sequence>
<reference evidence="2 3" key="1">
    <citation type="submission" date="2020-09" db="EMBL/GenBank/DDBJ databases">
        <authorList>
            <person name="Tanuku N.R.S."/>
        </authorList>
    </citation>
    <scope>NUCLEOTIDE SEQUENCE [LARGE SCALE GENOMIC DNA]</scope>
    <source>
        <strain evidence="2 3">AK62</strain>
    </source>
</reference>
<evidence type="ECO:0000256" key="1">
    <source>
        <dbReference type="SAM" id="SignalP"/>
    </source>
</evidence>
<organism evidence="2 3">
    <name type="scientific">Marinobacterium alkalitolerans</name>
    <dbReference type="NCBI Taxonomy" id="1542925"/>
    <lineage>
        <taxon>Bacteria</taxon>
        <taxon>Pseudomonadati</taxon>
        <taxon>Pseudomonadota</taxon>
        <taxon>Gammaproteobacteria</taxon>
        <taxon>Oceanospirillales</taxon>
        <taxon>Oceanospirillaceae</taxon>
        <taxon>Marinobacterium</taxon>
    </lineage>
</organism>
<evidence type="ECO:0008006" key="4">
    <source>
        <dbReference type="Google" id="ProtNLM"/>
    </source>
</evidence>
<feature type="signal peptide" evidence="1">
    <location>
        <begin position="1"/>
        <end position="19"/>
    </location>
</feature>
<dbReference type="InterPro" id="IPR045767">
    <property type="entry name" value="DUF6134"/>
</dbReference>
<keyword evidence="3" id="KW-1185">Reference proteome</keyword>
<dbReference type="Proteomes" id="UP000810171">
    <property type="component" value="Unassembled WGS sequence"/>
</dbReference>
<feature type="chain" id="PRO_5045328108" description="DUF3108 domain-containing protein" evidence="1">
    <location>
        <begin position="20"/>
        <end position="229"/>
    </location>
</feature>
<protein>
    <recommendedName>
        <fullName evidence="4">DUF3108 domain-containing protein</fullName>
    </recommendedName>
</protein>
<gene>
    <name evidence="2" type="ORF">H9C73_09100</name>
</gene>
<name>A0ABS3ZB13_9GAMM</name>
<keyword evidence="1" id="KW-0732">Signal</keyword>
<dbReference type="RefSeq" id="WP_209287510.1">
    <property type="nucleotide sequence ID" value="NZ_JACVEW010000012.1"/>
</dbReference>
<dbReference type="Pfam" id="PF19630">
    <property type="entry name" value="DUF6134"/>
    <property type="match status" value="1"/>
</dbReference>